<protein>
    <submittedName>
        <fullName evidence="2">ABC transporter family-like protein</fullName>
    </submittedName>
</protein>
<dbReference type="GO" id="GO:0015421">
    <property type="term" value="F:ABC-type oligopeptide transporter activity"/>
    <property type="evidence" value="ECO:0007669"/>
    <property type="project" value="TreeGrafter"/>
</dbReference>
<dbReference type="PANTHER" id="PTHR43394:SF1">
    <property type="entry name" value="ATP-BINDING CASSETTE SUB-FAMILY B MEMBER 10, MITOCHONDRIAL"/>
    <property type="match status" value="1"/>
</dbReference>
<sequence>MSCVPRVPVWACVAVLAGALVGLRLSASRLFGDGAYLRHRVLLLSRIRDFVRQWEPVCVAEVQRCCADVHGEFVDVMARHMGRRAARQLATVWRAAVAVPAPPSASPPVVFFGIAPSFAFSADVGLGEMLELVHVADGVLRLAEDRRWLDRCVTLLQYVLLRRLSLMEEAALYRRLLARARLSSHRPASAPRAPWAAAWRLHRRPTWLAPLQGGRECLCLPLSYFPLEAVLPYMAGETWLSERLLTTQMPRWTRFCVRALERRCLTTSRPASAAPEHRMPLLVHYWFLRYTAPLARAVVRQQRDAASAFSVAQLCALAGCGSNDAASSPPRGPWALLWRCCRAWPTQGPAPSARAARRLLVLRAASQAVVEALRVCCPGLSVRYVTELAMEGYGAHRRAEDGAGTAADADTLLRAMALDMAKAVVAGVAEVLLLRFAGTSGHQLAQMLADTATRRLEGELLAVDEAFFLRWLRAPAVGAGLDGWSAPRSAPASVAGMRSARPPLTAEDVLAVGRRGGERVLGFHDAVVRRSLRYGVLLLHAAATREWRPLMAAAATAWVSVPTLLAAVSVAVGYSAPADVARLLSGKEEGLPARSPAGLRLLLELLVEDEARGGGAVGVVLQRPYLALVVCSGVSAFEHVWTHTQWSAHELDAHVRGLQRLYEAVATRAYIATAAPSLSACAADAITAMQEDVRCTLYFAVHHLQHSCRRGRDGDGDGGDGSGGGVARAAPHPLLDPEEALLLQQPDALAYLPSHVDYFDLFSLPYRTVLRHLGLEMVFAYRTAAGMQQESQQVAEAWWTQALFHSTFNPLTAALLEAVQLATSCATVLLLCLGCVDGQWVVHPRPLPHLLQLMRTMEAYRAALRSGVALEHLADGLTSLQQLCDCLPRAIVEERVAAPAAEAGVSEALQQRRRAWRVVLAASRPELRFDDDDRITGGLRLRHGVAWHHVHFAYPQLFSGDGGGVRATLADVCLTCPAVGMTAVIGPSGAGKSSMNVLLRRLYDPVPVVGGCDGDEDCDAASDRAARQREWVDLHQVGGLKDAEEVLVEVLRLAVLESALPPPPASVVTAASGEADLRAAAPAHSQLYRLHTRRGYVALDDLPLSLFHPAYVRQWFGWLPQTPRVQPRHSFLANVRGTRADVSAADARQALHLCRCDIFMEATQRTLYDTVGPLSGGEAQRLALARVVAALLARSRQEMLHSVLVCGTEGCAGGGVDAATPAAVGGLLLDEPTSRLDAANELEVLAALESLQLCASATTADDSTTCERVRLFTWMISHRMSSLRAAAYMVVVERGRVAVCGPAAAVVAVSQFAATQVRLQQLTAAPVSDHPGQVAS</sequence>
<organism evidence="2 3">
    <name type="scientific">Novymonas esmeraldas</name>
    <dbReference type="NCBI Taxonomy" id="1808958"/>
    <lineage>
        <taxon>Eukaryota</taxon>
        <taxon>Discoba</taxon>
        <taxon>Euglenozoa</taxon>
        <taxon>Kinetoplastea</taxon>
        <taxon>Metakinetoplastina</taxon>
        <taxon>Trypanosomatida</taxon>
        <taxon>Trypanosomatidae</taxon>
        <taxon>Novymonas</taxon>
    </lineage>
</organism>
<name>A0AAW0F6A2_9TRYP</name>
<dbReference type="InterPro" id="IPR017871">
    <property type="entry name" value="ABC_transporter-like_CS"/>
</dbReference>
<evidence type="ECO:0000256" key="1">
    <source>
        <dbReference type="SAM" id="MobiDB-lite"/>
    </source>
</evidence>
<evidence type="ECO:0000313" key="2">
    <source>
        <dbReference type="EMBL" id="KAK7202120.1"/>
    </source>
</evidence>
<accession>A0AAW0F6A2</accession>
<dbReference type="PANTHER" id="PTHR43394">
    <property type="entry name" value="ATP-DEPENDENT PERMEASE MDL1, MITOCHONDRIAL"/>
    <property type="match status" value="1"/>
</dbReference>
<comment type="caution">
    <text evidence="2">The sequence shown here is derived from an EMBL/GenBank/DDBJ whole genome shotgun (WGS) entry which is preliminary data.</text>
</comment>
<keyword evidence="3" id="KW-1185">Reference proteome</keyword>
<proteinExistence type="predicted"/>
<dbReference type="PROSITE" id="PS00211">
    <property type="entry name" value="ABC_TRANSPORTER_1"/>
    <property type="match status" value="1"/>
</dbReference>
<dbReference type="GO" id="GO:0016887">
    <property type="term" value="F:ATP hydrolysis activity"/>
    <property type="evidence" value="ECO:0007669"/>
    <property type="project" value="InterPro"/>
</dbReference>
<reference evidence="2 3" key="1">
    <citation type="journal article" date="2021" name="MBio">
        <title>A New Model Trypanosomatid, Novymonas esmeraldas: Genomic Perception of Its 'Candidatus Pandoraea novymonadis' Endosymbiont.</title>
        <authorList>
            <person name="Zakharova A."/>
            <person name="Saura A."/>
            <person name="Butenko A."/>
            <person name="Podesvova L."/>
            <person name="Warmusova S."/>
            <person name="Kostygov A.Y."/>
            <person name="Nenarokova A."/>
            <person name="Lukes J."/>
            <person name="Opperdoes F.R."/>
            <person name="Yurchenko V."/>
        </authorList>
    </citation>
    <scope>NUCLEOTIDE SEQUENCE [LARGE SCALE GENOMIC DNA]</scope>
    <source>
        <strain evidence="2 3">E262AT.01</strain>
    </source>
</reference>
<dbReference type="InterPro" id="IPR027417">
    <property type="entry name" value="P-loop_NTPase"/>
</dbReference>
<dbReference type="InterPro" id="IPR039421">
    <property type="entry name" value="Type_1_exporter"/>
</dbReference>
<dbReference type="GO" id="GO:0005743">
    <property type="term" value="C:mitochondrial inner membrane"/>
    <property type="evidence" value="ECO:0007669"/>
    <property type="project" value="TreeGrafter"/>
</dbReference>
<dbReference type="SUPFAM" id="SSF52540">
    <property type="entry name" value="P-loop containing nucleoside triphosphate hydrolases"/>
    <property type="match status" value="1"/>
</dbReference>
<dbReference type="Proteomes" id="UP001430356">
    <property type="component" value="Unassembled WGS sequence"/>
</dbReference>
<dbReference type="GO" id="GO:0005524">
    <property type="term" value="F:ATP binding"/>
    <property type="evidence" value="ECO:0007669"/>
    <property type="project" value="InterPro"/>
</dbReference>
<dbReference type="GO" id="GO:0090374">
    <property type="term" value="P:oligopeptide export from mitochondrion"/>
    <property type="evidence" value="ECO:0007669"/>
    <property type="project" value="TreeGrafter"/>
</dbReference>
<dbReference type="EMBL" id="JAECZO010000025">
    <property type="protein sequence ID" value="KAK7202120.1"/>
    <property type="molecule type" value="Genomic_DNA"/>
</dbReference>
<feature type="region of interest" description="Disordered" evidence="1">
    <location>
        <begin position="710"/>
        <end position="729"/>
    </location>
</feature>
<evidence type="ECO:0000313" key="3">
    <source>
        <dbReference type="Proteomes" id="UP001430356"/>
    </source>
</evidence>
<gene>
    <name evidence="2" type="ORF">NESM_000281100</name>
</gene>
<dbReference type="Gene3D" id="3.40.50.300">
    <property type="entry name" value="P-loop containing nucleotide triphosphate hydrolases"/>
    <property type="match status" value="2"/>
</dbReference>